<keyword evidence="2" id="KW-1185">Reference proteome</keyword>
<dbReference type="EMBL" id="BGPR01005867">
    <property type="protein sequence ID" value="GBN14133.1"/>
    <property type="molecule type" value="Genomic_DNA"/>
</dbReference>
<proteinExistence type="predicted"/>
<dbReference type="InterPro" id="IPR036397">
    <property type="entry name" value="RNaseH_sf"/>
</dbReference>
<evidence type="ECO:0000313" key="1">
    <source>
        <dbReference type="EMBL" id="GBN14133.1"/>
    </source>
</evidence>
<dbReference type="GO" id="GO:0003676">
    <property type="term" value="F:nucleic acid binding"/>
    <property type="evidence" value="ECO:0007669"/>
    <property type="project" value="InterPro"/>
</dbReference>
<dbReference type="Gene3D" id="3.30.420.10">
    <property type="entry name" value="Ribonuclease H-like superfamily/Ribonuclease H"/>
    <property type="match status" value="1"/>
</dbReference>
<dbReference type="AlphaFoldDB" id="A0A4Y2LJG9"/>
<name>A0A4Y2LJG9_ARAVE</name>
<organism evidence="1 2">
    <name type="scientific">Araneus ventricosus</name>
    <name type="common">Orbweaver spider</name>
    <name type="synonym">Epeira ventricosa</name>
    <dbReference type="NCBI Taxonomy" id="182803"/>
    <lineage>
        <taxon>Eukaryota</taxon>
        <taxon>Metazoa</taxon>
        <taxon>Ecdysozoa</taxon>
        <taxon>Arthropoda</taxon>
        <taxon>Chelicerata</taxon>
        <taxon>Arachnida</taxon>
        <taxon>Araneae</taxon>
        <taxon>Araneomorphae</taxon>
        <taxon>Entelegynae</taxon>
        <taxon>Araneoidea</taxon>
        <taxon>Araneidae</taxon>
        <taxon>Araneus</taxon>
    </lineage>
</organism>
<protein>
    <submittedName>
        <fullName evidence="1">Uncharacterized protein</fullName>
    </submittedName>
</protein>
<reference evidence="1 2" key="1">
    <citation type="journal article" date="2019" name="Sci. Rep.">
        <title>Orb-weaving spider Araneus ventricosus genome elucidates the spidroin gene catalogue.</title>
        <authorList>
            <person name="Kono N."/>
            <person name="Nakamura H."/>
            <person name="Ohtoshi R."/>
            <person name="Moran D.A.P."/>
            <person name="Shinohara A."/>
            <person name="Yoshida Y."/>
            <person name="Fujiwara M."/>
            <person name="Mori M."/>
            <person name="Tomita M."/>
            <person name="Arakawa K."/>
        </authorList>
    </citation>
    <scope>NUCLEOTIDE SEQUENCE [LARGE SCALE GENOMIC DNA]</scope>
</reference>
<evidence type="ECO:0000313" key="2">
    <source>
        <dbReference type="Proteomes" id="UP000499080"/>
    </source>
</evidence>
<sequence length="129" mass="14662">MTTWWWISDGMSSGLFQHSDTPSLTQGRKQSENYQETLSSHLVRFVKIGGTDLTFQHGNLSMPTSKSMSQWLISNMGSVLSGLALSPDLNFIENVWGKFINLVYQNIKQYSSVEVLKLAIEDVWFELQP</sequence>
<comment type="caution">
    <text evidence="1">The sequence shown here is derived from an EMBL/GenBank/DDBJ whole genome shotgun (WGS) entry which is preliminary data.</text>
</comment>
<dbReference type="OrthoDB" id="9996331at2759"/>
<accession>A0A4Y2LJG9</accession>
<gene>
    <name evidence="1" type="ORF">AVEN_212626_1</name>
</gene>
<dbReference type="Proteomes" id="UP000499080">
    <property type="component" value="Unassembled WGS sequence"/>
</dbReference>